<name>A0A0N4ZWR3_PARTI</name>
<evidence type="ECO:0000313" key="6">
    <source>
        <dbReference type="Proteomes" id="UP000038045"/>
    </source>
</evidence>
<dbReference type="PANTHER" id="PTHR28627:SF1">
    <property type="entry name" value="CYTOCHROME C OXIDASE ASSEMBLY FACTOR 5"/>
    <property type="match status" value="1"/>
</dbReference>
<dbReference type="WBParaSite" id="PTRK_0001312900.1">
    <property type="protein sequence ID" value="PTRK_0001312900.1"/>
    <property type="gene ID" value="PTRK_0001312900"/>
</dbReference>
<organism evidence="6 7">
    <name type="scientific">Parastrongyloides trichosuri</name>
    <name type="common">Possum-specific nematode worm</name>
    <dbReference type="NCBI Taxonomy" id="131310"/>
    <lineage>
        <taxon>Eukaryota</taxon>
        <taxon>Metazoa</taxon>
        <taxon>Ecdysozoa</taxon>
        <taxon>Nematoda</taxon>
        <taxon>Chromadorea</taxon>
        <taxon>Rhabditida</taxon>
        <taxon>Tylenchina</taxon>
        <taxon>Panagrolaimomorpha</taxon>
        <taxon>Strongyloidoidea</taxon>
        <taxon>Strongyloididae</taxon>
        <taxon>Parastrongyloides</taxon>
    </lineage>
</organism>
<feature type="region of interest" description="Disordered" evidence="5">
    <location>
        <begin position="1"/>
        <end position="24"/>
    </location>
</feature>
<dbReference type="Proteomes" id="UP000038045">
    <property type="component" value="Unplaced"/>
</dbReference>
<sequence length="94" mass="10737">MASLQTKVQHEYADPQVAAQPSTGKSCDKLRQELKRCIKESICVQIEGRKAEECLKARDGTVPDRCYILLNNFSDCKRSLVDMRSRFRGRKGDM</sequence>
<protein>
    <recommendedName>
        <fullName evidence="3">Cytochrome c oxidase assembly factor 5</fullName>
    </recommendedName>
</protein>
<dbReference type="AlphaFoldDB" id="A0A0N4ZWR3"/>
<reference evidence="7" key="1">
    <citation type="submission" date="2017-02" db="UniProtKB">
        <authorList>
            <consortium name="WormBaseParasite"/>
        </authorList>
    </citation>
    <scope>IDENTIFICATION</scope>
</reference>
<evidence type="ECO:0000256" key="3">
    <source>
        <dbReference type="ARBA" id="ARBA00021904"/>
    </source>
</evidence>
<dbReference type="GO" id="GO:0033617">
    <property type="term" value="P:mitochondrial respiratory chain complex IV assembly"/>
    <property type="evidence" value="ECO:0007669"/>
    <property type="project" value="TreeGrafter"/>
</dbReference>
<evidence type="ECO:0000256" key="4">
    <source>
        <dbReference type="ARBA" id="ARBA00023157"/>
    </source>
</evidence>
<evidence type="ECO:0000256" key="5">
    <source>
        <dbReference type="SAM" id="MobiDB-lite"/>
    </source>
</evidence>
<evidence type="ECO:0000256" key="1">
    <source>
        <dbReference type="ARBA" id="ARBA00003186"/>
    </source>
</evidence>
<dbReference type="Pfam" id="PF10203">
    <property type="entry name" value="Pet191_N"/>
    <property type="match status" value="1"/>
</dbReference>
<comment type="similarity">
    <text evidence="2">Belongs to the PET191 family.</text>
</comment>
<dbReference type="STRING" id="131310.A0A0N4ZWR3"/>
<keyword evidence="6" id="KW-1185">Reference proteome</keyword>
<evidence type="ECO:0000313" key="7">
    <source>
        <dbReference type="WBParaSite" id="PTRK_0001312900.1"/>
    </source>
</evidence>
<dbReference type="PANTHER" id="PTHR28627">
    <property type="entry name" value="CYTOCHROME C OXIDASE ASSEMBLY FACTOR 5"/>
    <property type="match status" value="1"/>
</dbReference>
<keyword evidence="4" id="KW-1015">Disulfide bond</keyword>
<comment type="function">
    <text evidence="1">Involved in an early step of the mitochondrial complex IV assembly process.</text>
</comment>
<evidence type="ECO:0000256" key="2">
    <source>
        <dbReference type="ARBA" id="ARBA00007785"/>
    </source>
</evidence>
<accession>A0A0N4ZWR3</accession>
<dbReference type="InterPro" id="IPR018793">
    <property type="entry name" value="Cyt_c_oxidase_assmbl_Pet191"/>
</dbReference>
<dbReference type="GO" id="GO:0005739">
    <property type="term" value="C:mitochondrion"/>
    <property type="evidence" value="ECO:0007669"/>
    <property type="project" value="TreeGrafter"/>
</dbReference>
<proteinExistence type="inferred from homology"/>